<dbReference type="AlphaFoldDB" id="A0A0P8AT21"/>
<accession>A0A0P8AT21</accession>
<evidence type="ECO:0000313" key="2">
    <source>
        <dbReference type="Proteomes" id="UP000050421"/>
    </source>
</evidence>
<evidence type="ECO:0000313" key="1">
    <source>
        <dbReference type="EMBL" id="KPQ19283.1"/>
    </source>
</evidence>
<protein>
    <submittedName>
        <fullName evidence="1">Uncharacterized protein</fullName>
    </submittedName>
</protein>
<name>A0A0P8AT21_9BACT</name>
<comment type="caution">
    <text evidence="1">The sequence shown here is derived from an EMBL/GenBank/DDBJ whole genome shotgun (WGS) entry which is preliminary data.</text>
</comment>
<dbReference type="Proteomes" id="UP000050421">
    <property type="component" value="Unassembled WGS sequence"/>
</dbReference>
<dbReference type="EMBL" id="LJXT01000012">
    <property type="protein sequence ID" value="KPQ19283.1"/>
    <property type="molecule type" value="Genomic_DNA"/>
</dbReference>
<dbReference type="STRING" id="1305737.GCA_000526355_02616"/>
<sequence>MILAIRNSRLTNIFWGIFSLYMFNLSADIPDASPRYQKEDLSINDQESMVEVLVEQVMGFEDTFDEYEDPDGDDQKSKITLKIDFFREQKENFSSNRINVLSKSYNSNDLQKHVLKGFDQLSTPPPKA</sequence>
<dbReference type="PATRIC" id="fig|1305737.6.peg.1290"/>
<proteinExistence type="predicted"/>
<organism evidence="1 2">
    <name type="scientific">Algoriphagus marincola HL-49</name>
    <dbReference type="NCBI Taxonomy" id="1305737"/>
    <lineage>
        <taxon>Bacteria</taxon>
        <taxon>Pseudomonadati</taxon>
        <taxon>Bacteroidota</taxon>
        <taxon>Cytophagia</taxon>
        <taxon>Cytophagales</taxon>
        <taxon>Cyclobacteriaceae</taxon>
        <taxon>Algoriphagus</taxon>
    </lineage>
</organism>
<reference evidence="1 2" key="1">
    <citation type="submission" date="2015-09" db="EMBL/GenBank/DDBJ databases">
        <title>Identification and resolution of microdiversity through metagenomic sequencing of parallel consortia.</title>
        <authorList>
            <person name="Nelson W.C."/>
            <person name="Romine M.F."/>
            <person name="Lindemann S.R."/>
        </authorList>
    </citation>
    <scope>NUCLEOTIDE SEQUENCE [LARGE SCALE GENOMIC DNA]</scope>
    <source>
        <strain evidence="1">HL-49</strain>
    </source>
</reference>
<gene>
    <name evidence="1" type="ORF">HLUCCX10_03085</name>
</gene>